<gene>
    <name evidence="1" type="ORF">Dace_1037</name>
</gene>
<evidence type="ECO:0008006" key="3">
    <source>
        <dbReference type="Google" id="ProtNLM"/>
    </source>
</evidence>
<sequence>MLCREVLMKNVILTEGNQERLKILSFLFRVSGYTIEVIQDLGRAMASYQGLSSVERQSSLLVVADYHHLGHQRELRFEKLTTLAQLEPSAVLLAAYRWTEPEQLALVQEVPQGESFLMCQSHQIIDFVERHCAAQQCDQQS</sequence>
<reference evidence="1" key="2">
    <citation type="submission" date="2006-05" db="EMBL/GenBank/DDBJ databases">
        <title>Sequencing of the draft genome and assembly of Desulfuromonas acetoxidans DSM 684.</title>
        <authorList>
            <consortium name="US DOE Joint Genome Institute (JGI-PGF)"/>
            <person name="Copeland A."/>
            <person name="Lucas S."/>
            <person name="Lapidus A."/>
            <person name="Barry K."/>
            <person name="Detter J.C."/>
            <person name="Glavina del Rio T."/>
            <person name="Hammon N."/>
            <person name="Israni S."/>
            <person name="Dalin E."/>
            <person name="Tice H."/>
            <person name="Bruce D."/>
            <person name="Pitluck S."/>
            <person name="Richardson P."/>
        </authorList>
    </citation>
    <scope>NUCLEOTIDE SEQUENCE [LARGE SCALE GENOMIC DNA]</scope>
    <source>
        <strain evidence="1">DSM 684</strain>
    </source>
</reference>
<protein>
    <recommendedName>
        <fullName evidence="3">Response regulatory domain-containing protein</fullName>
    </recommendedName>
</protein>
<dbReference type="AlphaFoldDB" id="Q1JYP2"/>
<proteinExistence type="predicted"/>
<dbReference type="Proteomes" id="UP000005695">
    <property type="component" value="Unassembled WGS sequence"/>
</dbReference>
<organism evidence="1 2">
    <name type="scientific">Desulfuromonas acetoxidans (strain DSM 684 / 11070)</name>
    <dbReference type="NCBI Taxonomy" id="281689"/>
    <lineage>
        <taxon>Bacteria</taxon>
        <taxon>Pseudomonadati</taxon>
        <taxon>Thermodesulfobacteriota</taxon>
        <taxon>Desulfuromonadia</taxon>
        <taxon>Desulfuromonadales</taxon>
        <taxon>Desulfuromonadaceae</taxon>
        <taxon>Desulfuromonas</taxon>
    </lineage>
</organism>
<accession>Q1JYP2</accession>
<evidence type="ECO:0000313" key="1">
    <source>
        <dbReference type="EMBL" id="EAT15373.1"/>
    </source>
</evidence>
<name>Q1JYP2_DESA6</name>
<evidence type="ECO:0000313" key="2">
    <source>
        <dbReference type="Proteomes" id="UP000005695"/>
    </source>
</evidence>
<dbReference type="EMBL" id="AAEW02000011">
    <property type="protein sequence ID" value="EAT15373.1"/>
    <property type="molecule type" value="Genomic_DNA"/>
</dbReference>
<comment type="caution">
    <text evidence="1">The sequence shown here is derived from an EMBL/GenBank/DDBJ whole genome shotgun (WGS) entry which is preliminary data.</text>
</comment>
<reference evidence="1" key="1">
    <citation type="submission" date="2006-05" db="EMBL/GenBank/DDBJ databases">
        <title>Annotation of the draft genome assembly of Desulfuromonas acetoxidans DSM 684.</title>
        <authorList>
            <consortium name="US DOE Joint Genome Institute (JGI-ORNL)"/>
            <person name="Larimer F."/>
            <person name="Land M."/>
            <person name="Hauser L."/>
        </authorList>
    </citation>
    <scope>NUCLEOTIDE SEQUENCE [LARGE SCALE GENOMIC DNA]</scope>
    <source>
        <strain evidence="1">DSM 684</strain>
    </source>
</reference>
<keyword evidence="2" id="KW-1185">Reference proteome</keyword>